<dbReference type="Proteomes" id="UP000663844">
    <property type="component" value="Unassembled WGS sequence"/>
</dbReference>
<evidence type="ECO:0000313" key="2">
    <source>
        <dbReference type="Proteomes" id="UP000663844"/>
    </source>
</evidence>
<feature type="non-terminal residue" evidence="1">
    <location>
        <position position="67"/>
    </location>
</feature>
<proteinExistence type="predicted"/>
<dbReference type="AlphaFoldDB" id="A0A820MNF4"/>
<organism evidence="1 2">
    <name type="scientific">Adineta steineri</name>
    <dbReference type="NCBI Taxonomy" id="433720"/>
    <lineage>
        <taxon>Eukaryota</taxon>
        <taxon>Metazoa</taxon>
        <taxon>Spiralia</taxon>
        <taxon>Gnathifera</taxon>
        <taxon>Rotifera</taxon>
        <taxon>Eurotatoria</taxon>
        <taxon>Bdelloidea</taxon>
        <taxon>Adinetida</taxon>
        <taxon>Adinetidae</taxon>
        <taxon>Adineta</taxon>
    </lineage>
</organism>
<comment type="caution">
    <text evidence="1">The sequence shown here is derived from an EMBL/GenBank/DDBJ whole genome shotgun (WGS) entry which is preliminary data.</text>
</comment>
<dbReference type="EMBL" id="CAJOAZ010023393">
    <property type="protein sequence ID" value="CAF4375013.1"/>
    <property type="molecule type" value="Genomic_DNA"/>
</dbReference>
<reference evidence="1" key="1">
    <citation type="submission" date="2021-02" db="EMBL/GenBank/DDBJ databases">
        <authorList>
            <person name="Nowell W R."/>
        </authorList>
    </citation>
    <scope>NUCLEOTIDE SEQUENCE</scope>
</reference>
<name>A0A820MNF4_9BILA</name>
<accession>A0A820MNF4</accession>
<evidence type="ECO:0000313" key="1">
    <source>
        <dbReference type="EMBL" id="CAF4375013.1"/>
    </source>
</evidence>
<sequence length="67" mass="7691">MNKEESTTNASTVSKGAEGRQRINRQLIQNVLLIWLDNKIDETNNDCQNIITKLRRGVNDIKTFTND</sequence>
<protein>
    <submittedName>
        <fullName evidence="1">Uncharacterized protein</fullName>
    </submittedName>
</protein>
<gene>
    <name evidence="1" type="ORF">OXD698_LOCUS50054</name>
</gene>